<dbReference type="GO" id="GO:0005829">
    <property type="term" value="C:cytosol"/>
    <property type="evidence" value="ECO:0007669"/>
    <property type="project" value="TreeGrafter"/>
</dbReference>
<feature type="domain" description="Ribosome maturation factor RimP C-terminal" evidence="5">
    <location>
        <begin position="77"/>
        <end position="150"/>
    </location>
</feature>
<evidence type="ECO:0000256" key="2">
    <source>
        <dbReference type="ARBA" id="ARBA00022517"/>
    </source>
</evidence>
<dbReference type="InterPro" id="IPR035956">
    <property type="entry name" value="RimP_N_sf"/>
</dbReference>
<evidence type="ECO:0000256" key="3">
    <source>
        <dbReference type="HAMAP-Rule" id="MF_01077"/>
    </source>
</evidence>
<proteinExistence type="inferred from homology"/>
<feature type="domain" description="Ribosome maturation factor RimP N-terminal" evidence="4">
    <location>
        <begin position="10"/>
        <end position="74"/>
    </location>
</feature>
<gene>
    <name evidence="3" type="primary">rimP</name>
    <name evidence="6" type="ORF">CEY11_18950</name>
</gene>
<dbReference type="InterPro" id="IPR036847">
    <property type="entry name" value="RimP_C_sf"/>
</dbReference>
<dbReference type="GO" id="GO:0000028">
    <property type="term" value="P:ribosomal small subunit assembly"/>
    <property type="evidence" value="ECO:0007669"/>
    <property type="project" value="TreeGrafter"/>
</dbReference>
<dbReference type="SUPFAM" id="SSF75420">
    <property type="entry name" value="YhbC-like, N-terminal domain"/>
    <property type="match status" value="1"/>
</dbReference>
<dbReference type="InterPro" id="IPR003728">
    <property type="entry name" value="Ribosome_maturation_RimP"/>
</dbReference>
<dbReference type="InterPro" id="IPR028998">
    <property type="entry name" value="RimP_C"/>
</dbReference>
<keyword evidence="7" id="KW-1185">Reference proteome</keyword>
<dbReference type="AlphaFoldDB" id="A0A225M4N8"/>
<dbReference type="HAMAP" id="MF_01077">
    <property type="entry name" value="RimP"/>
    <property type="match status" value="1"/>
</dbReference>
<name>A0A225M4N8_9BURK</name>
<comment type="subcellular location">
    <subcellularLocation>
        <location evidence="3">Cytoplasm</location>
    </subcellularLocation>
</comment>
<dbReference type="Proteomes" id="UP000214603">
    <property type="component" value="Unassembled WGS sequence"/>
</dbReference>
<dbReference type="Pfam" id="PF17384">
    <property type="entry name" value="DUF150_C"/>
    <property type="match status" value="1"/>
</dbReference>
<dbReference type="PANTHER" id="PTHR33867">
    <property type="entry name" value="RIBOSOME MATURATION FACTOR RIMP"/>
    <property type="match status" value="1"/>
</dbReference>
<dbReference type="NCBIfam" id="NF000929">
    <property type="entry name" value="PRK00092.2-1"/>
    <property type="match status" value="1"/>
</dbReference>
<dbReference type="GO" id="GO:0006412">
    <property type="term" value="P:translation"/>
    <property type="evidence" value="ECO:0007669"/>
    <property type="project" value="TreeGrafter"/>
</dbReference>
<protein>
    <recommendedName>
        <fullName evidence="3">Ribosome maturation factor RimP</fullName>
    </recommendedName>
</protein>
<dbReference type="PANTHER" id="PTHR33867:SF1">
    <property type="entry name" value="RIBOSOME MATURATION FACTOR RIMP"/>
    <property type="match status" value="1"/>
</dbReference>
<evidence type="ECO:0000313" key="7">
    <source>
        <dbReference type="Proteomes" id="UP000214603"/>
    </source>
</evidence>
<reference evidence="7" key="1">
    <citation type="submission" date="2017-06" db="EMBL/GenBank/DDBJ databases">
        <title>Herbaspirillum phytohormonus sp. nov., isolated from the root nodule of Robinia pseudoacacia in lead-zinc mine.</title>
        <authorList>
            <person name="Fan M."/>
            <person name="Lin Y."/>
        </authorList>
    </citation>
    <scope>NUCLEOTIDE SEQUENCE [LARGE SCALE GENOMIC DNA]</scope>
    <source>
        <strain evidence="7">SC-089</strain>
    </source>
</reference>
<dbReference type="CDD" id="cd01734">
    <property type="entry name" value="YlxS_C"/>
    <property type="match status" value="1"/>
</dbReference>
<dbReference type="Pfam" id="PF02576">
    <property type="entry name" value="RimP_N"/>
    <property type="match status" value="1"/>
</dbReference>
<evidence type="ECO:0000259" key="4">
    <source>
        <dbReference type="Pfam" id="PF02576"/>
    </source>
</evidence>
<dbReference type="RefSeq" id="WP_088605154.1">
    <property type="nucleotide sequence ID" value="NZ_NJIH01000011.1"/>
</dbReference>
<comment type="function">
    <text evidence="3">Required for maturation of 30S ribosomal subunits.</text>
</comment>
<evidence type="ECO:0000259" key="5">
    <source>
        <dbReference type="Pfam" id="PF17384"/>
    </source>
</evidence>
<comment type="similarity">
    <text evidence="3">Belongs to the RimP family.</text>
</comment>
<evidence type="ECO:0000256" key="1">
    <source>
        <dbReference type="ARBA" id="ARBA00022490"/>
    </source>
</evidence>
<keyword evidence="2 3" id="KW-0690">Ribosome biogenesis</keyword>
<organism evidence="6 7">
    <name type="scientific">Candidimonas nitroreducens</name>
    <dbReference type="NCBI Taxonomy" id="683354"/>
    <lineage>
        <taxon>Bacteria</taxon>
        <taxon>Pseudomonadati</taxon>
        <taxon>Pseudomonadota</taxon>
        <taxon>Betaproteobacteria</taxon>
        <taxon>Burkholderiales</taxon>
        <taxon>Alcaligenaceae</taxon>
        <taxon>Candidimonas</taxon>
    </lineage>
</organism>
<comment type="caution">
    <text evidence="6">The sequence shown here is derived from an EMBL/GenBank/DDBJ whole genome shotgun (WGS) entry which is preliminary data.</text>
</comment>
<keyword evidence="1 3" id="KW-0963">Cytoplasm</keyword>
<dbReference type="OrthoDB" id="9805006at2"/>
<dbReference type="SUPFAM" id="SSF74942">
    <property type="entry name" value="YhbC-like, C-terminal domain"/>
    <property type="match status" value="1"/>
</dbReference>
<dbReference type="InterPro" id="IPR028989">
    <property type="entry name" value="RimP_N"/>
</dbReference>
<accession>A0A225M4N8</accession>
<dbReference type="EMBL" id="NJIH01000011">
    <property type="protein sequence ID" value="OWT56277.1"/>
    <property type="molecule type" value="Genomic_DNA"/>
</dbReference>
<sequence length="160" mass="17774">MADIFALTREALAGTDLELVDVERAPLGLLRITIDRPDGVRIEDCEQVSKQLSRVFEVENVDYKRLEVGSPGVDRPLKSRADFARYAGQRVEIRLRTAVGNRKVFVGLLRVPEDILAAESPALSLDLEAGQSEEAALGFTLDDIERAKLNPILDFKGKKR</sequence>
<evidence type="ECO:0000313" key="6">
    <source>
        <dbReference type="EMBL" id="OWT56277.1"/>
    </source>
</evidence>
<dbReference type="Gene3D" id="3.30.300.70">
    <property type="entry name" value="RimP-like superfamily, N-terminal"/>
    <property type="match status" value="1"/>
</dbReference>